<dbReference type="PROSITE" id="PS50084">
    <property type="entry name" value="KH_TYPE_1"/>
    <property type="match status" value="3"/>
</dbReference>
<dbReference type="Gene3D" id="3.30.1370.10">
    <property type="entry name" value="K Homology domain, type 1"/>
    <property type="match status" value="1"/>
</dbReference>
<dbReference type="Gramene" id="TuG1812G0600000860.01.T01">
    <property type="protein sequence ID" value="TuG1812G0600000860.01.T01"/>
    <property type="gene ID" value="TuG1812G0600000860.01"/>
</dbReference>
<dbReference type="Pfam" id="PF00013">
    <property type="entry name" value="KH_1"/>
    <property type="match status" value="3"/>
</dbReference>
<reference evidence="5" key="3">
    <citation type="submission" date="2022-06" db="UniProtKB">
        <authorList>
            <consortium name="EnsemblPlants"/>
        </authorList>
    </citation>
    <scope>IDENTIFICATION</scope>
</reference>
<evidence type="ECO:0000256" key="2">
    <source>
        <dbReference type="PROSITE-ProRule" id="PRU00117"/>
    </source>
</evidence>
<dbReference type="Proteomes" id="UP000015106">
    <property type="component" value="Chromosome 6"/>
</dbReference>
<reference evidence="6" key="1">
    <citation type="journal article" date="2013" name="Nature">
        <title>Draft genome of the wheat A-genome progenitor Triticum urartu.</title>
        <authorList>
            <person name="Ling H.Q."/>
            <person name="Zhao S."/>
            <person name="Liu D."/>
            <person name="Wang J."/>
            <person name="Sun H."/>
            <person name="Zhang C."/>
            <person name="Fan H."/>
            <person name="Li D."/>
            <person name="Dong L."/>
            <person name="Tao Y."/>
            <person name="Gao C."/>
            <person name="Wu H."/>
            <person name="Li Y."/>
            <person name="Cui Y."/>
            <person name="Guo X."/>
            <person name="Zheng S."/>
            <person name="Wang B."/>
            <person name="Yu K."/>
            <person name="Liang Q."/>
            <person name="Yang W."/>
            <person name="Lou X."/>
            <person name="Chen J."/>
            <person name="Feng M."/>
            <person name="Jian J."/>
            <person name="Zhang X."/>
            <person name="Luo G."/>
            <person name="Jiang Y."/>
            <person name="Liu J."/>
            <person name="Wang Z."/>
            <person name="Sha Y."/>
            <person name="Zhang B."/>
            <person name="Wu H."/>
            <person name="Tang D."/>
            <person name="Shen Q."/>
            <person name="Xue P."/>
            <person name="Zou S."/>
            <person name="Wang X."/>
            <person name="Liu X."/>
            <person name="Wang F."/>
            <person name="Yang Y."/>
            <person name="An X."/>
            <person name="Dong Z."/>
            <person name="Zhang K."/>
            <person name="Zhang X."/>
            <person name="Luo M.C."/>
            <person name="Dvorak J."/>
            <person name="Tong Y."/>
            <person name="Wang J."/>
            <person name="Yang H."/>
            <person name="Li Z."/>
            <person name="Wang D."/>
            <person name="Zhang A."/>
            <person name="Wang J."/>
        </authorList>
    </citation>
    <scope>NUCLEOTIDE SEQUENCE</scope>
    <source>
        <strain evidence="6">cv. G1812</strain>
    </source>
</reference>
<keyword evidence="2" id="KW-0694">RNA-binding</keyword>
<dbReference type="PANTHER" id="PTHR10288">
    <property type="entry name" value="KH DOMAIN CONTAINING RNA BINDING PROTEIN"/>
    <property type="match status" value="1"/>
</dbReference>
<dbReference type="CDD" id="cd22459">
    <property type="entry name" value="KH-I_PEPPER_rpt1_like"/>
    <property type="match status" value="1"/>
</dbReference>
<feature type="compositionally biased region" description="Acidic residues" evidence="3">
    <location>
        <begin position="20"/>
        <end position="32"/>
    </location>
</feature>
<evidence type="ECO:0000313" key="6">
    <source>
        <dbReference type="Proteomes" id="UP000015106"/>
    </source>
</evidence>
<name>A0A8R7UNN0_TRIUA</name>
<dbReference type="InterPro" id="IPR004088">
    <property type="entry name" value="KH_dom_type_1"/>
</dbReference>
<feature type="domain" description="K Homology" evidence="4">
    <location>
        <begin position="183"/>
        <end position="258"/>
    </location>
</feature>
<dbReference type="GO" id="GO:0003723">
    <property type="term" value="F:RNA binding"/>
    <property type="evidence" value="ECO:0007669"/>
    <property type="project" value="UniProtKB-UniRule"/>
</dbReference>
<dbReference type="SMART" id="SM00322">
    <property type="entry name" value="KH"/>
    <property type="match status" value="3"/>
</dbReference>
<feature type="domain" description="K Homology" evidence="4">
    <location>
        <begin position="344"/>
        <end position="414"/>
    </location>
</feature>
<dbReference type="Gene3D" id="3.30.310.210">
    <property type="match status" value="1"/>
</dbReference>
<evidence type="ECO:0000313" key="5">
    <source>
        <dbReference type="EnsemblPlants" id="TuG1812G0600000860.01.T01"/>
    </source>
</evidence>
<dbReference type="EnsemblPlants" id="TuG1812G0600000860.01.T01">
    <property type="protein sequence ID" value="TuG1812G0600000860.01.T01"/>
    <property type="gene ID" value="TuG1812G0600000860.01"/>
</dbReference>
<dbReference type="InterPro" id="IPR036612">
    <property type="entry name" value="KH_dom_type_1_sf"/>
</dbReference>
<feature type="region of interest" description="Disordered" evidence="3">
    <location>
        <begin position="420"/>
        <end position="447"/>
    </location>
</feature>
<feature type="domain" description="K Homology" evidence="4">
    <location>
        <begin position="90"/>
        <end position="166"/>
    </location>
</feature>
<keyword evidence="1" id="KW-0677">Repeat</keyword>
<keyword evidence="6" id="KW-1185">Reference proteome</keyword>
<dbReference type="SUPFAM" id="SSF54791">
    <property type="entry name" value="Eukaryotic type KH-domain (KH-domain type I)"/>
    <property type="match status" value="3"/>
</dbReference>
<sequence>MAAAAPPLAELARDAMAYVAEEEEEEDPEEVEPWVSSDSEPDEHPAPKPRSPSPDTQPEQPPPPPPAPTNSASEVAEEGKKAAPWPGFPGASVFRLVVAGDKVGGLIGRRGEIVKRLCDETRARVRVLDATDGVSSRIVLISATEETQAELAPAMDAAVRIFKHVNDIEGINPDVTLSASAPEICCARLLVPKAQAVHLIGKQGTMIKLMQETTGATMRIIDQDDFLSNQMVVERIVEIRGASLKVLNALKSVLGLLRKFLVDHSVLHLFERKQNQAVTEVQDSCKENQVTNGYALPVNQDLLLSDSRSPLNLNGSRYLSYGHDPSVCDPYSPDIRRPTVSLISKIMQTMQIPLLQAEEIIGVRGQTIAHIRSVSGAVVVLEETGNYLDEVLVSIEGTSSQVQTAHQLIQEVLLGDGKVLPPRSSSYGNPEAGPVRPPFAPRGAAPASPEYAPPLYRDYRSLSGSVRHCHCCLPRVQAVARGAERLTARLSSSSPRLT</sequence>
<feature type="compositionally biased region" description="Pro residues" evidence="3">
    <location>
        <begin position="59"/>
        <end position="68"/>
    </location>
</feature>
<proteinExistence type="predicted"/>
<evidence type="ECO:0000259" key="4">
    <source>
        <dbReference type="SMART" id="SM00322"/>
    </source>
</evidence>
<evidence type="ECO:0000256" key="1">
    <source>
        <dbReference type="ARBA" id="ARBA00022737"/>
    </source>
</evidence>
<feature type="region of interest" description="Disordered" evidence="3">
    <location>
        <begin position="1"/>
        <end position="84"/>
    </location>
</feature>
<reference evidence="5" key="2">
    <citation type="submission" date="2018-03" db="EMBL/GenBank/DDBJ databases">
        <title>The Triticum urartu genome reveals the dynamic nature of wheat genome evolution.</title>
        <authorList>
            <person name="Ling H."/>
            <person name="Ma B."/>
            <person name="Shi X."/>
            <person name="Liu H."/>
            <person name="Dong L."/>
            <person name="Sun H."/>
            <person name="Cao Y."/>
            <person name="Gao Q."/>
            <person name="Zheng S."/>
            <person name="Li Y."/>
            <person name="Yu Y."/>
            <person name="Du H."/>
            <person name="Qi M."/>
            <person name="Li Y."/>
            <person name="Yu H."/>
            <person name="Cui Y."/>
            <person name="Wang N."/>
            <person name="Chen C."/>
            <person name="Wu H."/>
            <person name="Zhao Y."/>
            <person name="Zhang J."/>
            <person name="Li Y."/>
            <person name="Zhou W."/>
            <person name="Zhang B."/>
            <person name="Hu W."/>
            <person name="Eijk M."/>
            <person name="Tang J."/>
            <person name="Witsenboer H."/>
            <person name="Zhao S."/>
            <person name="Li Z."/>
            <person name="Zhang A."/>
            <person name="Wang D."/>
            <person name="Liang C."/>
        </authorList>
    </citation>
    <scope>NUCLEOTIDE SEQUENCE [LARGE SCALE GENOMIC DNA]</scope>
    <source>
        <strain evidence="5">cv. G1812</strain>
    </source>
</reference>
<organism evidence="5 6">
    <name type="scientific">Triticum urartu</name>
    <name type="common">Red wild einkorn</name>
    <name type="synonym">Crithodium urartu</name>
    <dbReference type="NCBI Taxonomy" id="4572"/>
    <lineage>
        <taxon>Eukaryota</taxon>
        <taxon>Viridiplantae</taxon>
        <taxon>Streptophyta</taxon>
        <taxon>Embryophyta</taxon>
        <taxon>Tracheophyta</taxon>
        <taxon>Spermatophyta</taxon>
        <taxon>Magnoliopsida</taxon>
        <taxon>Liliopsida</taxon>
        <taxon>Poales</taxon>
        <taxon>Poaceae</taxon>
        <taxon>BOP clade</taxon>
        <taxon>Pooideae</taxon>
        <taxon>Triticodae</taxon>
        <taxon>Triticeae</taxon>
        <taxon>Triticinae</taxon>
        <taxon>Triticum</taxon>
    </lineage>
</organism>
<evidence type="ECO:0000256" key="3">
    <source>
        <dbReference type="SAM" id="MobiDB-lite"/>
    </source>
</evidence>
<accession>A0A8R7UNN0</accession>
<feature type="compositionally biased region" description="Low complexity" evidence="3">
    <location>
        <begin position="1"/>
        <end position="10"/>
    </location>
</feature>
<dbReference type="AlphaFoldDB" id="A0A8R7UNN0"/>
<dbReference type="InterPro" id="IPR004087">
    <property type="entry name" value="KH_dom"/>
</dbReference>
<protein>
    <recommendedName>
        <fullName evidence="4">K Homology domain-containing protein</fullName>
    </recommendedName>
</protein>